<dbReference type="PIRSF" id="PIRSF017269">
    <property type="entry name" value="GCD14"/>
    <property type="match status" value="1"/>
</dbReference>
<evidence type="ECO:0000256" key="11">
    <source>
        <dbReference type="SAM" id="MobiDB-lite"/>
    </source>
</evidence>
<keyword evidence="6 9" id="KW-0949">S-adenosyl-L-methionine</keyword>
<evidence type="ECO:0000256" key="5">
    <source>
        <dbReference type="ARBA" id="ARBA00022679"/>
    </source>
</evidence>
<feature type="binding site" evidence="10">
    <location>
        <position position="182"/>
    </location>
    <ligand>
        <name>S-adenosyl-L-methionine</name>
        <dbReference type="ChEBI" id="CHEBI:59789"/>
    </ligand>
</feature>
<dbReference type="Pfam" id="PF08704">
    <property type="entry name" value="GCD14"/>
    <property type="match status" value="1"/>
</dbReference>
<keyword evidence="8 9" id="KW-0539">Nucleus</keyword>
<dbReference type="InterPro" id="IPR029063">
    <property type="entry name" value="SAM-dependent_MTases_sf"/>
</dbReference>
<evidence type="ECO:0000256" key="8">
    <source>
        <dbReference type="ARBA" id="ARBA00023242"/>
    </source>
</evidence>
<feature type="region of interest" description="Disordered" evidence="11">
    <location>
        <begin position="289"/>
        <end position="334"/>
    </location>
</feature>
<dbReference type="EC" id="2.1.1.220" evidence="2 9"/>
<evidence type="ECO:0000313" key="13">
    <source>
        <dbReference type="EMBL" id="TPX35926.1"/>
    </source>
</evidence>
<keyword evidence="5 9" id="KW-0808">Transferase</keyword>
<dbReference type="Gene3D" id="3.10.330.20">
    <property type="match status" value="1"/>
</dbReference>
<comment type="caution">
    <text evidence="13">The sequence shown here is derived from an EMBL/GenBank/DDBJ whole genome shotgun (WGS) entry which is preliminary data.</text>
</comment>
<keyword evidence="14" id="KW-1185">Reference proteome</keyword>
<keyword evidence="7 9" id="KW-0819">tRNA processing</keyword>
<accession>A0A507CD03</accession>
<dbReference type="InterPro" id="IPR014816">
    <property type="entry name" value="tRNA_MeTrfase_Gcd14"/>
</dbReference>
<dbReference type="EMBL" id="QEAO01000006">
    <property type="protein sequence ID" value="TPX35926.1"/>
    <property type="molecule type" value="Genomic_DNA"/>
</dbReference>
<comment type="similarity">
    <text evidence="9">Belongs to the class I-like SAM-binding methyltransferase superfamily. TRM61 family.</text>
</comment>
<keyword evidence="4 9" id="KW-0489">Methyltransferase</keyword>
<evidence type="ECO:0000256" key="9">
    <source>
        <dbReference type="PIRNR" id="PIRNR017269"/>
    </source>
</evidence>
<dbReference type="OrthoDB" id="1925287at2759"/>
<comment type="subcellular location">
    <subcellularLocation>
        <location evidence="1 9">Nucleus</location>
    </subcellularLocation>
</comment>
<proteinExistence type="inferred from homology"/>
<evidence type="ECO:0000259" key="12">
    <source>
        <dbReference type="Pfam" id="PF08704"/>
    </source>
</evidence>
<dbReference type="Gene3D" id="3.40.50.150">
    <property type="entry name" value="Vaccinia Virus protein VP39"/>
    <property type="match status" value="1"/>
</dbReference>
<dbReference type="PANTHER" id="PTHR12133:SF2">
    <property type="entry name" value="TRNA (ADENINE(58)-N(1))-METHYLTRANSFERASE CATALYTIC SUBUNIT TRMT61A"/>
    <property type="match status" value="1"/>
</dbReference>
<dbReference type="GO" id="GO:0031515">
    <property type="term" value="C:tRNA (m1A) methyltransferase complex"/>
    <property type="evidence" value="ECO:0007669"/>
    <property type="project" value="UniProtKB-UniRule"/>
</dbReference>
<dbReference type="GO" id="GO:0030488">
    <property type="term" value="P:tRNA methylation"/>
    <property type="evidence" value="ECO:0007669"/>
    <property type="project" value="InterPro"/>
</dbReference>
<protein>
    <recommendedName>
        <fullName evidence="3 9">tRNA (adenine(58)-N(1))-methyltransferase catalytic subunit TRM61</fullName>
        <ecNumber evidence="2 9">2.1.1.220</ecNumber>
    </recommendedName>
</protein>
<dbReference type="Proteomes" id="UP000319731">
    <property type="component" value="Unassembled WGS sequence"/>
</dbReference>
<gene>
    <name evidence="13" type="ORF">SmJEL517_g01741</name>
</gene>
<evidence type="ECO:0000256" key="10">
    <source>
        <dbReference type="PIRSR" id="PIRSR017269-1"/>
    </source>
</evidence>
<dbReference type="RefSeq" id="XP_031026311.1">
    <property type="nucleotide sequence ID" value="XM_031167669.1"/>
</dbReference>
<evidence type="ECO:0000256" key="4">
    <source>
        <dbReference type="ARBA" id="ARBA00022603"/>
    </source>
</evidence>
<feature type="binding site" evidence="10">
    <location>
        <position position="136"/>
    </location>
    <ligand>
        <name>S-adenosyl-L-methionine</name>
        <dbReference type="ChEBI" id="CHEBI:59789"/>
    </ligand>
</feature>
<feature type="domain" description="tRNA (adenine(58)-N(1))-methyltransferase catalytic subunit TRM61 C-terminal" evidence="12">
    <location>
        <begin position="65"/>
        <end position="250"/>
    </location>
</feature>
<sequence length="367" mass="41273">MASFNVYKKVIEYGDHVVMYTTPENMQLIKITEGSVYRNKYGDFKHSDVAGKRYGDKISSVNKRGFMTLLFPTPEMWTLSLPHRTQILYFADVAFISAYLELKPGVKMIESGTGSGSFSHSIARTIAPTGKLYTFEYHEERAERALREFEEHGLANGVKVECRDVCKNGFGMEDAVTAVFLDLPAPWEAIPAAKSAFKKNRIGRICCFSPNIEQVTRTVDELDSNGFREIKMFECLLRYHEMRQVGFKAIPAALPAPIPRNKISPYDLIEGTWDEVSEDAVLQFEASNPPIADDASKNQPTNDMEVDEVEETDTNKEDAVNGDGAQRPHANRRQKAVLLGEVAMSRPKRDMKSHTAYLTFGILPPRA</sequence>
<evidence type="ECO:0000256" key="3">
    <source>
        <dbReference type="ARBA" id="ARBA00015963"/>
    </source>
</evidence>
<evidence type="ECO:0000256" key="1">
    <source>
        <dbReference type="ARBA" id="ARBA00004123"/>
    </source>
</evidence>
<comment type="catalytic activity">
    <reaction evidence="9">
        <text>adenosine(58) in tRNA + S-adenosyl-L-methionine = N(1)-methyladenosine(58) in tRNA + S-adenosyl-L-homocysteine + H(+)</text>
        <dbReference type="Rhea" id="RHEA:43152"/>
        <dbReference type="Rhea" id="RHEA-COMP:10365"/>
        <dbReference type="Rhea" id="RHEA-COMP:10366"/>
        <dbReference type="ChEBI" id="CHEBI:15378"/>
        <dbReference type="ChEBI" id="CHEBI:57856"/>
        <dbReference type="ChEBI" id="CHEBI:59789"/>
        <dbReference type="ChEBI" id="CHEBI:74411"/>
        <dbReference type="ChEBI" id="CHEBI:74491"/>
        <dbReference type="EC" id="2.1.1.220"/>
    </reaction>
</comment>
<dbReference type="GO" id="GO:0160107">
    <property type="term" value="F:tRNA (adenine(58)-N1)-methyltransferase activity"/>
    <property type="evidence" value="ECO:0007669"/>
    <property type="project" value="UniProtKB-EC"/>
</dbReference>
<dbReference type="PANTHER" id="PTHR12133">
    <property type="entry name" value="TRNA (ADENINE(58)-N(1))-METHYLTRANSFERASE"/>
    <property type="match status" value="1"/>
</dbReference>
<organism evidence="13 14">
    <name type="scientific">Synchytrium microbalum</name>
    <dbReference type="NCBI Taxonomy" id="1806994"/>
    <lineage>
        <taxon>Eukaryota</taxon>
        <taxon>Fungi</taxon>
        <taxon>Fungi incertae sedis</taxon>
        <taxon>Chytridiomycota</taxon>
        <taxon>Chytridiomycota incertae sedis</taxon>
        <taxon>Chytridiomycetes</taxon>
        <taxon>Synchytriales</taxon>
        <taxon>Synchytriaceae</taxon>
        <taxon>Synchytrium</taxon>
    </lineage>
</organism>
<dbReference type="AlphaFoldDB" id="A0A507CD03"/>
<name>A0A507CD03_9FUNG</name>
<dbReference type="InterPro" id="IPR049470">
    <property type="entry name" value="TRM61_C"/>
</dbReference>
<dbReference type="GeneID" id="42002966"/>
<evidence type="ECO:0000256" key="7">
    <source>
        <dbReference type="ARBA" id="ARBA00022694"/>
    </source>
</evidence>
<comment type="function">
    <text evidence="9">Catalytic subunit of tRNA (adenine-N(1)-)-methyltransferase, which catalyzes the formation of N(1)-methyladenine at position 58 (m1A58) in initiator methionyl-tRNA.</text>
</comment>
<dbReference type="GO" id="GO:0005634">
    <property type="term" value="C:nucleus"/>
    <property type="evidence" value="ECO:0007669"/>
    <property type="project" value="UniProtKB-SubCell"/>
</dbReference>
<evidence type="ECO:0000256" key="6">
    <source>
        <dbReference type="ARBA" id="ARBA00022691"/>
    </source>
</evidence>
<dbReference type="PROSITE" id="PS51620">
    <property type="entry name" value="SAM_TRM61"/>
    <property type="match status" value="1"/>
</dbReference>
<dbReference type="STRING" id="1806994.A0A507CD03"/>
<dbReference type="SUPFAM" id="SSF53335">
    <property type="entry name" value="S-adenosyl-L-methionine-dependent methyltransferases"/>
    <property type="match status" value="1"/>
</dbReference>
<evidence type="ECO:0000313" key="14">
    <source>
        <dbReference type="Proteomes" id="UP000319731"/>
    </source>
</evidence>
<reference evidence="13 14" key="1">
    <citation type="journal article" date="2019" name="Sci. Rep.">
        <title>Comparative genomics of chytrid fungi reveal insights into the obligate biotrophic and pathogenic lifestyle of Synchytrium endobioticum.</title>
        <authorList>
            <person name="van de Vossenberg B.T.L.H."/>
            <person name="Warris S."/>
            <person name="Nguyen H.D.T."/>
            <person name="van Gent-Pelzer M.P.E."/>
            <person name="Joly D.L."/>
            <person name="van de Geest H.C."/>
            <person name="Bonants P.J.M."/>
            <person name="Smith D.S."/>
            <person name="Levesque C.A."/>
            <person name="van der Lee T.A.J."/>
        </authorList>
    </citation>
    <scope>NUCLEOTIDE SEQUENCE [LARGE SCALE GENOMIC DNA]</scope>
    <source>
        <strain evidence="13 14">JEL517</strain>
    </source>
</reference>
<evidence type="ECO:0000256" key="2">
    <source>
        <dbReference type="ARBA" id="ARBA00012796"/>
    </source>
</evidence>